<dbReference type="EMBL" id="CABITT030000004">
    <property type="protein sequence ID" value="VVB02724.1"/>
    <property type="molecule type" value="Genomic_DNA"/>
</dbReference>
<dbReference type="FunFam" id="1.20.58.1040:FF:000003">
    <property type="entry name" value="glucan endo-1,3-beta-glucosidase 7"/>
    <property type="match status" value="1"/>
</dbReference>
<dbReference type="PANTHER" id="PTHR31044:SF130">
    <property type="entry name" value="CARBOHYDRATE-BINDING X8 DOMAIN SUPERFAMILY PROTEIN"/>
    <property type="match status" value="1"/>
</dbReference>
<dbReference type="SMART" id="SM00768">
    <property type="entry name" value="X8"/>
    <property type="match status" value="1"/>
</dbReference>
<feature type="chain" id="PRO_5021900116" description="X8 domain-containing protein" evidence="6">
    <location>
        <begin position="30"/>
        <end position="216"/>
    </location>
</feature>
<evidence type="ECO:0000256" key="2">
    <source>
        <dbReference type="ARBA" id="ARBA00022622"/>
    </source>
</evidence>
<keyword evidence="3 6" id="KW-0732">Signal</keyword>
<organism evidence="8 9">
    <name type="scientific">Arabis nemorensis</name>
    <dbReference type="NCBI Taxonomy" id="586526"/>
    <lineage>
        <taxon>Eukaryota</taxon>
        <taxon>Viridiplantae</taxon>
        <taxon>Streptophyta</taxon>
        <taxon>Embryophyta</taxon>
        <taxon>Tracheophyta</taxon>
        <taxon>Spermatophyta</taxon>
        <taxon>Magnoliopsida</taxon>
        <taxon>eudicotyledons</taxon>
        <taxon>Gunneridae</taxon>
        <taxon>Pentapetalae</taxon>
        <taxon>rosids</taxon>
        <taxon>malvids</taxon>
        <taxon>Brassicales</taxon>
        <taxon>Brassicaceae</taxon>
        <taxon>Arabideae</taxon>
        <taxon>Arabis</taxon>
    </lineage>
</organism>
<keyword evidence="9" id="KW-1185">Reference proteome</keyword>
<evidence type="ECO:0000256" key="4">
    <source>
        <dbReference type="ARBA" id="ARBA00023157"/>
    </source>
</evidence>
<reference evidence="8" key="1">
    <citation type="submission" date="2019-07" db="EMBL/GenBank/DDBJ databases">
        <authorList>
            <person name="Dittberner H."/>
        </authorList>
    </citation>
    <scope>NUCLEOTIDE SEQUENCE [LARGE SCALE GENOMIC DNA]</scope>
</reference>
<evidence type="ECO:0000256" key="1">
    <source>
        <dbReference type="ARBA" id="ARBA00004609"/>
    </source>
</evidence>
<dbReference type="OrthoDB" id="1928574at2759"/>
<feature type="signal peptide" evidence="6">
    <location>
        <begin position="1"/>
        <end position="29"/>
    </location>
</feature>
<comment type="subcellular location">
    <subcellularLocation>
        <location evidence="1">Cell membrane</location>
        <topology evidence="1">Lipid-anchor</topology>
        <topology evidence="1">GPI-anchor</topology>
    </subcellularLocation>
</comment>
<sequence length="216" mass="23528">MAKTPKFITLHFLLLVSVVILQLSAVTSTIGIELKGGDGGNPPSNGGKWCVAKQEATTTQLQANIDWVCSQGIDCKPISLGGICFDNNNVKTRSTFIMNAYYQSKGNSDSACDFHGSGIVTTNNPSTNTCNVPNGSSYKMKGSSSRDQVHSRRSNSKWCVPKQGTSDTQLQANIDWACNPDKTIYISIVRQFTLVGIVLGRHYGRKQLIIFPMVVF</sequence>
<dbReference type="Pfam" id="PF07983">
    <property type="entry name" value="X8"/>
    <property type="match status" value="1"/>
</dbReference>
<dbReference type="AlphaFoldDB" id="A0A565BPB7"/>
<accession>A0A565BPB7</accession>
<dbReference type="Proteomes" id="UP000489600">
    <property type="component" value="Unassembled WGS sequence"/>
</dbReference>
<name>A0A565BPB7_9BRAS</name>
<comment type="caution">
    <text evidence="8">The sequence shown here is derived from an EMBL/GenBank/DDBJ whole genome shotgun (WGS) entry which is preliminary data.</text>
</comment>
<evidence type="ECO:0000313" key="8">
    <source>
        <dbReference type="EMBL" id="VVB02724.1"/>
    </source>
</evidence>
<keyword evidence="2" id="KW-0325">Glycoprotein</keyword>
<keyword evidence="4" id="KW-1015">Disulfide bond</keyword>
<dbReference type="PANTHER" id="PTHR31044">
    <property type="entry name" value="BETA-1,3 GLUCANASE"/>
    <property type="match status" value="1"/>
</dbReference>
<keyword evidence="2" id="KW-0472">Membrane</keyword>
<keyword evidence="5" id="KW-0449">Lipoprotein</keyword>
<feature type="domain" description="X8" evidence="7">
    <location>
        <begin position="48"/>
        <end position="132"/>
    </location>
</feature>
<keyword evidence="2" id="KW-0336">GPI-anchor</keyword>
<evidence type="ECO:0000256" key="6">
    <source>
        <dbReference type="SAM" id="SignalP"/>
    </source>
</evidence>
<dbReference type="GO" id="GO:0005886">
    <property type="term" value="C:plasma membrane"/>
    <property type="evidence" value="ECO:0007669"/>
    <property type="project" value="UniProtKB-SubCell"/>
</dbReference>
<gene>
    <name evidence="8" type="ORF">ANE_LOCUS13168</name>
</gene>
<evidence type="ECO:0000256" key="5">
    <source>
        <dbReference type="ARBA" id="ARBA00023288"/>
    </source>
</evidence>
<dbReference type="GO" id="GO:0098552">
    <property type="term" value="C:side of membrane"/>
    <property type="evidence" value="ECO:0007669"/>
    <property type="project" value="UniProtKB-KW"/>
</dbReference>
<protein>
    <recommendedName>
        <fullName evidence="7">X8 domain-containing protein</fullName>
    </recommendedName>
</protein>
<dbReference type="InterPro" id="IPR012946">
    <property type="entry name" value="X8"/>
</dbReference>
<evidence type="ECO:0000259" key="7">
    <source>
        <dbReference type="SMART" id="SM00768"/>
    </source>
</evidence>
<dbReference type="Gene3D" id="1.20.58.1040">
    <property type="match status" value="1"/>
</dbReference>
<dbReference type="GO" id="GO:0009506">
    <property type="term" value="C:plasmodesma"/>
    <property type="evidence" value="ECO:0007669"/>
    <property type="project" value="UniProtKB-ARBA"/>
</dbReference>
<proteinExistence type="predicted"/>
<dbReference type="InterPro" id="IPR044788">
    <property type="entry name" value="X8_dom_prot"/>
</dbReference>
<evidence type="ECO:0000313" key="9">
    <source>
        <dbReference type="Proteomes" id="UP000489600"/>
    </source>
</evidence>
<evidence type="ECO:0000256" key="3">
    <source>
        <dbReference type="ARBA" id="ARBA00022729"/>
    </source>
</evidence>